<dbReference type="AlphaFoldDB" id="A0A0K0FJ17"/>
<accession>A0A0K0FJ17</accession>
<protein>
    <submittedName>
        <fullName evidence="2">Uncharacterized protein</fullName>
    </submittedName>
</protein>
<keyword evidence="1" id="KW-1185">Reference proteome</keyword>
<evidence type="ECO:0000313" key="1">
    <source>
        <dbReference type="Proteomes" id="UP000035680"/>
    </source>
</evidence>
<name>A0A0K0FJ17_STRVS</name>
<sequence length="98" mass="11635">MEMQELSIKKSCTGESTYDKAHYAFFNCKEISRNAILKGDLNRAYYEITNSVNQFHEFLHAPDIDAVEKNQIRVWYMNLIFERNELCLFAENKNNEFV</sequence>
<dbReference type="Proteomes" id="UP000035680">
    <property type="component" value="Unassembled WGS sequence"/>
</dbReference>
<reference evidence="2" key="2">
    <citation type="submission" date="2015-08" db="UniProtKB">
        <authorList>
            <consortium name="WormBaseParasite"/>
        </authorList>
    </citation>
    <scope>IDENTIFICATION</scope>
</reference>
<proteinExistence type="predicted"/>
<reference evidence="1" key="1">
    <citation type="submission" date="2014-07" db="EMBL/GenBank/DDBJ databases">
        <authorList>
            <person name="Martin A.A"/>
            <person name="De Silva N."/>
        </authorList>
    </citation>
    <scope>NUCLEOTIDE SEQUENCE</scope>
</reference>
<evidence type="ECO:0000313" key="2">
    <source>
        <dbReference type="WBParaSite" id="SVE_0889000.1"/>
    </source>
</evidence>
<organism evidence="1 2">
    <name type="scientific">Strongyloides venezuelensis</name>
    <name type="common">Threadworm</name>
    <dbReference type="NCBI Taxonomy" id="75913"/>
    <lineage>
        <taxon>Eukaryota</taxon>
        <taxon>Metazoa</taxon>
        <taxon>Ecdysozoa</taxon>
        <taxon>Nematoda</taxon>
        <taxon>Chromadorea</taxon>
        <taxon>Rhabditida</taxon>
        <taxon>Tylenchina</taxon>
        <taxon>Panagrolaimomorpha</taxon>
        <taxon>Strongyloidoidea</taxon>
        <taxon>Strongyloididae</taxon>
        <taxon>Strongyloides</taxon>
    </lineage>
</organism>
<dbReference type="WBParaSite" id="SVE_0889000.1">
    <property type="protein sequence ID" value="SVE_0889000.1"/>
    <property type="gene ID" value="SVE_0889000"/>
</dbReference>